<name>A0ACB9FFA3_ARCLA</name>
<dbReference type="EMBL" id="CM042047">
    <property type="protein sequence ID" value="KAI3770019.1"/>
    <property type="molecule type" value="Genomic_DNA"/>
</dbReference>
<accession>A0ACB9FFA3</accession>
<evidence type="ECO:0000313" key="1">
    <source>
        <dbReference type="EMBL" id="KAI3770019.1"/>
    </source>
</evidence>
<reference evidence="1 2" key="2">
    <citation type="journal article" date="2022" name="Mol. Ecol. Resour.">
        <title>The genomes of chicory, endive, great burdock and yacon provide insights into Asteraceae paleo-polyploidization history and plant inulin production.</title>
        <authorList>
            <person name="Fan W."/>
            <person name="Wang S."/>
            <person name="Wang H."/>
            <person name="Wang A."/>
            <person name="Jiang F."/>
            <person name="Liu H."/>
            <person name="Zhao H."/>
            <person name="Xu D."/>
            <person name="Zhang Y."/>
        </authorList>
    </citation>
    <scope>NUCLEOTIDE SEQUENCE [LARGE SCALE GENOMIC DNA]</scope>
    <source>
        <strain evidence="2">cv. Niubang</strain>
    </source>
</reference>
<proteinExistence type="predicted"/>
<sequence>MEQVFDSGCSSGCESGWTLYLEHSMYPSHSLQNPNNGNEFLCKKGSFTHEYYEEAEEEEEEEEEDMSMVSDASSGPPHFQENFQEQEEECYNTTTTNNNGSCVYRTLPSLIDHPTNGKKQKIPKQKSLHRKVQDLPCFLDDTASSPFFNFSNNNLTVPSNKASMVDNDIVDYSQGYSTTYFEGKSTFQDHFGFFHPSVSGTQLQQNQWFEGKR</sequence>
<organism evidence="1 2">
    <name type="scientific">Arctium lappa</name>
    <name type="common">Greater burdock</name>
    <name type="synonym">Lappa major</name>
    <dbReference type="NCBI Taxonomy" id="4217"/>
    <lineage>
        <taxon>Eukaryota</taxon>
        <taxon>Viridiplantae</taxon>
        <taxon>Streptophyta</taxon>
        <taxon>Embryophyta</taxon>
        <taxon>Tracheophyta</taxon>
        <taxon>Spermatophyta</taxon>
        <taxon>Magnoliopsida</taxon>
        <taxon>eudicotyledons</taxon>
        <taxon>Gunneridae</taxon>
        <taxon>Pentapetalae</taxon>
        <taxon>asterids</taxon>
        <taxon>campanulids</taxon>
        <taxon>Asterales</taxon>
        <taxon>Asteraceae</taxon>
        <taxon>Carduoideae</taxon>
        <taxon>Cardueae</taxon>
        <taxon>Arctiinae</taxon>
        <taxon>Arctium</taxon>
    </lineage>
</organism>
<dbReference type="Proteomes" id="UP001055879">
    <property type="component" value="Linkage Group LG01"/>
</dbReference>
<gene>
    <name evidence="1" type="ORF">L6452_01139</name>
</gene>
<reference evidence="2" key="1">
    <citation type="journal article" date="2022" name="Mol. Ecol. Resour.">
        <title>The genomes of chicory, endive, great burdock and yacon provide insights into Asteraceae palaeo-polyploidization history and plant inulin production.</title>
        <authorList>
            <person name="Fan W."/>
            <person name="Wang S."/>
            <person name="Wang H."/>
            <person name="Wang A."/>
            <person name="Jiang F."/>
            <person name="Liu H."/>
            <person name="Zhao H."/>
            <person name="Xu D."/>
            <person name="Zhang Y."/>
        </authorList>
    </citation>
    <scope>NUCLEOTIDE SEQUENCE [LARGE SCALE GENOMIC DNA]</scope>
    <source>
        <strain evidence="2">cv. Niubang</strain>
    </source>
</reference>
<comment type="caution">
    <text evidence="1">The sequence shown here is derived from an EMBL/GenBank/DDBJ whole genome shotgun (WGS) entry which is preliminary data.</text>
</comment>
<keyword evidence="2" id="KW-1185">Reference proteome</keyword>
<evidence type="ECO:0000313" key="2">
    <source>
        <dbReference type="Proteomes" id="UP001055879"/>
    </source>
</evidence>
<protein>
    <submittedName>
        <fullName evidence="1">Uncharacterized protein</fullName>
    </submittedName>
</protein>